<dbReference type="InterPro" id="IPR009060">
    <property type="entry name" value="UBA-like_sf"/>
</dbReference>
<feature type="compositionally biased region" description="Polar residues" evidence="1">
    <location>
        <begin position="289"/>
        <end position="304"/>
    </location>
</feature>
<evidence type="ECO:0000259" key="2">
    <source>
        <dbReference type="Pfam" id="PF06972"/>
    </source>
</evidence>
<dbReference type="GO" id="GO:0005634">
    <property type="term" value="C:nucleus"/>
    <property type="evidence" value="ECO:0007669"/>
    <property type="project" value="TreeGrafter"/>
</dbReference>
<keyword evidence="4" id="KW-1185">Reference proteome</keyword>
<feature type="region of interest" description="Disordered" evidence="1">
    <location>
        <begin position="66"/>
        <end position="312"/>
    </location>
</feature>
<dbReference type="EMBL" id="KE345945">
    <property type="protein sequence ID" value="EXC21509.1"/>
    <property type="molecule type" value="Genomic_DNA"/>
</dbReference>
<dbReference type="STRING" id="981085.W9S203"/>
<dbReference type="InterPro" id="IPR009719">
    <property type="entry name" value="GIP1_N"/>
</dbReference>
<feature type="domain" description="GBF-interacting protein 1 N-terminal" evidence="2">
    <location>
        <begin position="12"/>
        <end position="72"/>
    </location>
</feature>
<dbReference type="GO" id="GO:0051082">
    <property type="term" value="F:unfolded protein binding"/>
    <property type="evidence" value="ECO:0007669"/>
    <property type="project" value="TreeGrafter"/>
</dbReference>
<feature type="compositionally biased region" description="Basic and acidic residues" evidence="1">
    <location>
        <begin position="70"/>
        <end position="83"/>
    </location>
</feature>
<dbReference type="Proteomes" id="UP000030645">
    <property type="component" value="Unassembled WGS sequence"/>
</dbReference>
<feature type="region of interest" description="Disordered" evidence="1">
    <location>
        <begin position="426"/>
        <end position="455"/>
    </location>
</feature>
<dbReference type="Pfam" id="PF06972">
    <property type="entry name" value="GIP1_N"/>
    <property type="match status" value="1"/>
</dbReference>
<dbReference type="SUPFAM" id="SSF46934">
    <property type="entry name" value="UBA-like"/>
    <property type="match status" value="1"/>
</dbReference>
<evidence type="ECO:0000313" key="4">
    <source>
        <dbReference type="Proteomes" id="UP000030645"/>
    </source>
</evidence>
<feature type="compositionally biased region" description="Polar residues" evidence="1">
    <location>
        <begin position="131"/>
        <end position="160"/>
    </location>
</feature>
<sequence length="731" mass="77200">MSSGVGGSRVSIPNNVRKTIHDIREITGKQHSDDEIFAVLKECAMDPNETAQKLLYLDTFHEVKRRRDRRKESLNNKASEERSTSGVQRRGARGGGQGNYGSNFSSDAGGGKNAGRREIGANHTADRGSLPFSQRTKNNATPRVTKASTALPNGTTNLSNGTSSHGWTSSHGYGPKSSVGSEGPSLSDINKLGPASAQPAALGVTSSPTFGSMDTEQQKSDQHLLNHMSGVHSLDSLSTPSGSASTVENEAERQQVAAEPNPNNENKTDVFTDNVSSVQSESDEAVNEGVNTNSSSKPKASETSQPPPLTTCEVVTPEPAVVAAEVSSTSELHVSDGQHVTFPNHFQVPEALKNGLTFGSFDANFGPKVESVSSFADDNMGASSEASGDASKESSPSDQNVSSIVQGDYLDDNSQPLPQVLEKLQPSEDSKIEQSKQDTQFPPEGPQNPSVIDGTAYGLGIMPPVVGSHLVQLKGHGAQAHESRVPNFANGNSLAPPSTNASPPLPNSIAVSPQTVPVFRQTYPPNFFPYGHYLSPFYMPPTPMHQFLSHNGFPPQPSTGNVYLPPAPTGVKFSVPQFKPGNNAGNPTHIGIQSAGSFITSPVGYTQPVTSGSSVGNEDLVASHLKENQIYTTGQVTEGSAVWIHAAGQDMPSLQVNSLYNLPPQGHIAYSPQQSGHGTFTGMFPPGHAMTTPSTLLQQSQAMAGAIETIGPPSGAYQQPQHAQVNWNTAF</sequence>
<protein>
    <recommendedName>
        <fullName evidence="2">GBF-interacting protein 1 N-terminal domain-containing protein</fullName>
    </recommendedName>
</protein>
<dbReference type="KEGG" id="mnt:21397983"/>
<accession>W9S203</accession>
<evidence type="ECO:0000256" key="1">
    <source>
        <dbReference type="SAM" id="MobiDB-lite"/>
    </source>
</evidence>
<feature type="compositionally biased region" description="Polar residues" evidence="1">
    <location>
        <begin position="235"/>
        <end position="248"/>
    </location>
</feature>
<dbReference type="eggNOG" id="ENOG502RQC4">
    <property type="taxonomic scope" value="Eukaryota"/>
</dbReference>
<feature type="compositionally biased region" description="Polar residues" evidence="1">
    <location>
        <begin position="393"/>
        <end position="403"/>
    </location>
</feature>
<feature type="compositionally biased region" description="Basic and acidic residues" evidence="1">
    <location>
        <begin position="115"/>
        <end position="126"/>
    </location>
</feature>
<name>W9S203_9ROSA</name>
<proteinExistence type="predicted"/>
<feature type="compositionally biased region" description="Basic and acidic residues" evidence="1">
    <location>
        <begin position="426"/>
        <end position="436"/>
    </location>
</feature>
<gene>
    <name evidence="3" type="ORF">L484_014864</name>
</gene>
<dbReference type="PANTHER" id="PTHR46775">
    <property type="entry name" value="FLOCCULATION PROTEIN (DUF1296)"/>
    <property type="match status" value="1"/>
</dbReference>
<feature type="region of interest" description="Disordered" evidence="1">
    <location>
        <begin position="378"/>
        <end position="403"/>
    </location>
</feature>
<organism evidence="3 4">
    <name type="scientific">Morus notabilis</name>
    <dbReference type="NCBI Taxonomy" id="981085"/>
    <lineage>
        <taxon>Eukaryota</taxon>
        <taxon>Viridiplantae</taxon>
        <taxon>Streptophyta</taxon>
        <taxon>Embryophyta</taxon>
        <taxon>Tracheophyta</taxon>
        <taxon>Spermatophyta</taxon>
        <taxon>Magnoliopsida</taxon>
        <taxon>eudicotyledons</taxon>
        <taxon>Gunneridae</taxon>
        <taxon>Pentapetalae</taxon>
        <taxon>rosids</taxon>
        <taxon>fabids</taxon>
        <taxon>Rosales</taxon>
        <taxon>Moraceae</taxon>
        <taxon>Moreae</taxon>
        <taxon>Morus</taxon>
    </lineage>
</organism>
<dbReference type="PANTHER" id="PTHR46775:SF2">
    <property type="entry name" value="GBF-INTERACTING PROTEIN 1-LIKE"/>
    <property type="match status" value="1"/>
</dbReference>
<feature type="compositionally biased region" description="Polar residues" evidence="1">
    <location>
        <begin position="261"/>
        <end position="280"/>
    </location>
</feature>
<dbReference type="AlphaFoldDB" id="W9S203"/>
<dbReference type="InterPro" id="IPR044277">
    <property type="entry name" value="GIP1"/>
</dbReference>
<evidence type="ECO:0000313" key="3">
    <source>
        <dbReference type="EMBL" id="EXC21509.1"/>
    </source>
</evidence>
<dbReference type="OrthoDB" id="753279at2759"/>
<feature type="compositionally biased region" description="Low complexity" evidence="1">
    <location>
        <begin position="161"/>
        <end position="174"/>
    </location>
</feature>
<reference evidence="4" key="1">
    <citation type="submission" date="2013-01" db="EMBL/GenBank/DDBJ databases">
        <title>Draft Genome Sequence of a Mulberry Tree, Morus notabilis C.K. Schneid.</title>
        <authorList>
            <person name="He N."/>
            <person name="Zhao S."/>
        </authorList>
    </citation>
    <scope>NUCLEOTIDE SEQUENCE</scope>
</reference>
<feature type="compositionally biased region" description="Polar residues" evidence="1">
    <location>
        <begin position="204"/>
        <end position="215"/>
    </location>
</feature>